<protein>
    <submittedName>
        <fullName evidence="1">Uncharacterized protein</fullName>
    </submittedName>
</protein>
<gene>
    <name evidence="1" type="ORF">CRE_03247</name>
</gene>
<proteinExistence type="predicted"/>
<dbReference type="AlphaFoldDB" id="E3MMK2"/>
<dbReference type="Proteomes" id="UP000008281">
    <property type="component" value="Unassembled WGS sequence"/>
</dbReference>
<dbReference type="InParanoid" id="E3MMK2"/>
<sequence length="137" mass="15671">MYRYKDLDEMTTGSKESVRKIYGLERLCCGCMDRSHYSVSSQHHSLIPMPMMDSLNLPKKMFDSLRISSILLRTVGRYCLCSFQNRTEILKSFTGLIGTETACDHLIFVIGDDAIEMYSQEIINCFIVVLHAETVTI</sequence>
<dbReference type="HOGENOM" id="CLU_1867014_0_0_1"/>
<evidence type="ECO:0000313" key="1">
    <source>
        <dbReference type="EMBL" id="EFP04954.1"/>
    </source>
</evidence>
<name>E3MMK2_CAERE</name>
<reference evidence="1" key="1">
    <citation type="submission" date="2007-07" db="EMBL/GenBank/DDBJ databases">
        <title>PCAP assembly of the Caenorhabditis remanei genome.</title>
        <authorList>
            <consortium name="The Caenorhabditis remanei Sequencing Consortium"/>
            <person name="Wilson R.K."/>
        </authorList>
    </citation>
    <scope>NUCLEOTIDE SEQUENCE [LARGE SCALE GENOMIC DNA]</scope>
    <source>
        <strain evidence="1">PB4641</strain>
    </source>
</reference>
<keyword evidence="2" id="KW-1185">Reference proteome</keyword>
<organism evidence="2">
    <name type="scientific">Caenorhabditis remanei</name>
    <name type="common">Caenorhabditis vulgaris</name>
    <dbReference type="NCBI Taxonomy" id="31234"/>
    <lineage>
        <taxon>Eukaryota</taxon>
        <taxon>Metazoa</taxon>
        <taxon>Ecdysozoa</taxon>
        <taxon>Nematoda</taxon>
        <taxon>Chromadorea</taxon>
        <taxon>Rhabditida</taxon>
        <taxon>Rhabditina</taxon>
        <taxon>Rhabditomorpha</taxon>
        <taxon>Rhabditoidea</taxon>
        <taxon>Rhabditidae</taxon>
        <taxon>Peloderinae</taxon>
        <taxon>Caenorhabditis</taxon>
    </lineage>
</organism>
<dbReference type="EMBL" id="DS268457">
    <property type="protein sequence ID" value="EFP04954.1"/>
    <property type="molecule type" value="Genomic_DNA"/>
</dbReference>
<dbReference type="Pfam" id="PF06542">
    <property type="entry name" value="PHA-1"/>
    <property type="match status" value="1"/>
</dbReference>
<evidence type="ECO:0000313" key="2">
    <source>
        <dbReference type="Proteomes" id="UP000008281"/>
    </source>
</evidence>
<accession>E3MMK2</accession>
<dbReference type="InterPro" id="IPR009497">
    <property type="entry name" value="Regulator_protein_PHA-1"/>
</dbReference>